<evidence type="ECO:0000313" key="3">
    <source>
        <dbReference type="EMBL" id="BAJ75052.1"/>
    </source>
</evidence>
<feature type="domain" description="Heparinase II/III-like C-terminal" evidence="2">
    <location>
        <begin position="416"/>
        <end position="591"/>
    </location>
</feature>
<dbReference type="InterPro" id="IPR008929">
    <property type="entry name" value="Chondroitin_lyas"/>
</dbReference>
<dbReference type="SUPFAM" id="SSF48230">
    <property type="entry name" value="Chondroitin AC/alginate lyase"/>
    <property type="match status" value="1"/>
</dbReference>
<comment type="subcellular location">
    <subcellularLocation>
        <location evidence="1">Cell envelope</location>
    </subcellularLocation>
</comment>
<dbReference type="RefSeq" id="WP_013585177.1">
    <property type="nucleotide sequence ID" value="NC_015125.1"/>
</dbReference>
<evidence type="ECO:0000259" key="2">
    <source>
        <dbReference type="Pfam" id="PF07940"/>
    </source>
</evidence>
<gene>
    <name evidence="3" type="ordered locus">MTES_2088</name>
</gene>
<sequence>MSFPTAPFRGPLAAQLGHVVIRRSGDDALPVAPASDRTVWDPHSGSADRLGLDDIVARAVAERSTPWPHPRASDAARVHRDGDRTAWEDAAFERQRRLSRAAIAAATTLDDAWIDEVVDGIVLLCEQSSWCWPAHDDTRRVHGAVLATVTDPYVDLGAGETVAQLAWIDHLLGAQLDTRAPGVRDRIRYEARVRVFEPFQRRRDWHWIGLDGDVHNWNPWIHGNVIVAALRLLDAAGDAAERDRVIALAIEGLDRYVAVLPADGAIDEGYAYWWNGAARALEVLDILAHATDGAADATAVTSLRETVAFPHRSHLGGDWFVNHADGQAKPPADQPWHALHRAARRHGDTAAAAFAASHRDRGAPAATEREGLGRLLRGLTDPAWVTASPAPPPLPRDVWLASTEVFLARESAGSSDGLTLVAKGGHNGEHHNHNDVGSFLVAVDGVPVIVDAGRPTYTAATFGPDRYAIWTMQSAWHNVPVVRGTAQPEGTDAAARGAAVEIADHGSAFTVELAGAYPDAGLSTWRRRARLDRAAARVEVDDSWSFADGIPTGEDTRLHLLVAGDVTLESGGARVIPRDGARPVRVRWPSDIAAAVEVRDLDDPMLTEVWGERLTRLALPLASRTQLQVTVELDSPIEDHE</sequence>
<dbReference type="Proteomes" id="UP000008975">
    <property type="component" value="Chromosome"/>
</dbReference>
<dbReference type="Pfam" id="PF07940">
    <property type="entry name" value="Hepar_II_III_C"/>
    <property type="match status" value="1"/>
</dbReference>
<dbReference type="OrthoDB" id="9793856at2"/>
<reference key="2">
    <citation type="submission" date="2011-02" db="EMBL/GenBank/DDBJ databases">
        <title>Genome sequence of Microbacterium testaceum StLB037.</title>
        <authorList>
            <person name="Morohoshi T."/>
            <person name="Wang W.Z."/>
            <person name="Someya N."/>
            <person name="Ikeda T."/>
        </authorList>
    </citation>
    <scope>NUCLEOTIDE SEQUENCE</scope>
    <source>
        <strain>StLB037</strain>
    </source>
</reference>
<dbReference type="eggNOG" id="COG4225">
    <property type="taxonomic scope" value="Bacteria"/>
</dbReference>
<name>E8NE07_MICTS</name>
<evidence type="ECO:0000313" key="4">
    <source>
        <dbReference type="Proteomes" id="UP000008975"/>
    </source>
</evidence>
<dbReference type="HOGENOM" id="CLU_023844_0_0_11"/>
<dbReference type="GO" id="GO:0016829">
    <property type="term" value="F:lyase activity"/>
    <property type="evidence" value="ECO:0007669"/>
    <property type="project" value="InterPro"/>
</dbReference>
<dbReference type="KEGG" id="mts:MTES_2088"/>
<organism evidence="3 4">
    <name type="scientific">Microbacterium testaceum (strain StLB037)</name>
    <dbReference type="NCBI Taxonomy" id="979556"/>
    <lineage>
        <taxon>Bacteria</taxon>
        <taxon>Bacillati</taxon>
        <taxon>Actinomycetota</taxon>
        <taxon>Actinomycetes</taxon>
        <taxon>Micrococcales</taxon>
        <taxon>Microbacteriaceae</taxon>
        <taxon>Microbacterium</taxon>
    </lineage>
</organism>
<evidence type="ECO:0000256" key="1">
    <source>
        <dbReference type="ARBA" id="ARBA00004196"/>
    </source>
</evidence>
<dbReference type="EMBL" id="AP012052">
    <property type="protein sequence ID" value="BAJ75052.1"/>
    <property type="molecule type" value="Genomic_DNA"/>
</dbReference>
<protein>
    <recommendedName>
        <fullName evidence="2">Heparinase II/III-like C-terminal domain-containing protein</fullName>
    </recommendedName>
</protein>
<accession>E8NE07</accession>
<dbReference type="Gene3D" id="1.50.10.100">
    <property type="entry name" value="Chondroitin AC/alginate lyase"/>
    <property type="match status" value="1"/>
</dbReference>
<dbReference type="GO" id="GO:0030313">
    <property type="term" value="C:cell envelope"/>
    <property type="evidence" value="ECO:0007669"/>
    <property type="project" value="UniProtKB-SubCell"/>
</dbReference>
<dbReference type="InterPro" id="IPR012480">
    <property type="entry name" value="Hepar_II_III_C"/>
</dbReference>
<proteinExistence type="predicted"/>
<reference evidence="3 4" key="1">
    <citation type="journal article" date="2011" name="J. Bacteriol.">
        <title>Genome sequence of Microbacterium testaceum StLB037, an N-acylhomoserine lactone-degrading bacterium isolated from potato leaves.</title>
        <authorList>
            <person name="Morohoshi T."/>
            <person name="Wang W.-Z."/>
            <person name="Someya N."/>
            <person name="Ikeda T."/>
        </authorList>
    </citation>
    <scope>NUCLEOTIDE SEQUENCE [LARGE SCALE GENOMIC DNA]</scope>
    <source>
        <strain evidence="3 4">StLB037</strain>
    </source>
</reference>
<dbReference type="Gene3D" id="2.70.98.70">
    <property type="match status" value="1"/>
</dbReference>
<dbReference type="AlphaFoldDB" id="E8NE07"/>
<dbReference type="STRING" id="979556.MTES_2088"/>